<evidence type="ECO:0000313" key="3">
    <source>
        <dbReference type="Proteomes" id="UP001169862"/>
    </source>
</evidence>
<protein>
    <recommendedName>
        <fullName evidence="1">Phosphoribulokinase/uridine kinase domain-containing protein</fullName>
    </recommendedName>
</protein>
<proteinExistence type="predicted"/>
<feature type="domain" description="Phosphoribulokinase/uridine kinase" evidence="1">
    <location>
        <begin position="70"/>
        <end position="188"/>
    </location>
</feature>
<dbReference type="SUPFAM" id="SSF52540">
    <property type="entry name" value="P-loop containing nucleoside triphosphate hydrolases"/>
    <property type="match status" value="1"/>
</dbReference>
<dbReference type="AlphaFoldDB" id="A0AAW7XKI2"/>
<dbReference type="Proteomes" id="UP001169862">
    <property type="component" value="Unassembled WGS sequence"/>
</dbReference>
<dbReference type="InterPro" id="IPR027417">
    <property type="entry name" value="P-loop_NTPase"/>
</dbReference>
<accession>A0AAW7XKI2</accession>
<evidence type="ECO:0000313" key="2">
    <source>
        <dbReference type="EMBL" id="MDO6454246.1"/>
    </source>
</evidence>
<organism evidence="2 3">
    <name type="scientific">Neptunomonas phycophila</name>
    <dbReference type="NCBI Taxonomy" id="1572645"/>
    <lineage>
        <taxon>Bacteria</taxon>
        <taxon>Pseudomonadati</taxon>
        <taxon>Pseudomonadota</taxon>
        <taxon>Gammaproteobacteria</taxon>
        <taxon>Oceanospirillales</taxon>
        <taxon>Oceanospirillaceae</taxon>
        <taxon>Neptunomonas</taxon>
    </lineage>
</organism>
<dbReference type="GO" id="GO:0016301">
    <property type="term" value="F:kinase activity"/>
    <property type="evidence" value="ECO:0007669"/>
    <property type="project" value="InterPro"/>
</dbReference>
<dbReference type="Pfam" id="PF00485">
    <property type="entry name" value="PRK"/>
    <property type="match status" value="1"/>
</dbReference>
<comment type="caution">
    <text evidence="2">The sequence shown here is derived from an EMBL/GenBank/DDBJ whole genome shotgun (WGS) entry which is preliminary data.</text>
</comment>
<dbReference type="GO" id="GO:0005524">
    <property type="term" value="F:ATP binding"/>
    <property type="evidence" value="ECO:0007669"/>
    <property type="project" value="InterPro"/>
</dbReference>
<dbReference type="InterPro" id="IPR006083">
    <property type="entry name" value="PRK/URK"/>
</dbReference>
<sequence length="356" mass="40572">MRVISQWPKEQLCLSAERRSEAVKVVEKAFASALASLKVDIGLVEMFESIYVPLGTWLYCRKQQQAGPLVIGINGAQGAGKSTLFNLIEVILSEAFDLKVVGFSLDDLYKTREERERLAQEIHPLLLTRGVPGTHDVQLGIDIIRSLKNGDPKQPTKIPVFDKSIDDRCPSAVWQEWLGPADIIVFEGWCVGALPQDEAALVVPINALESNEDPHGDWRRYVNDQLAGPYQALFDLIDTLVMLKVPSMEAVFEWRSLQEKKLAERVKYIFDTQQPTDHLRIMDEQEIQRFIQHYERLTRQMLIEMPERADVTLKLNENHKISEIEINRPLERTEPVLLDTAADTSMDEAINRIETV</sequence>
<name>A0AAW7XKI2_9GAMM</name>
<gene>
    <name evidence="2" type="ORF">Q4490_11800</name>
</gene>
<dbReference type="EMBL" id="JAUOPG010000007">
    <property type="protein sequence ID" value="MDO6454246.1"/>
    <property type="molecule type" value="Genomic_DNA"/>
</dbReference>
<dbReference type="RefSeq" id="WP_246283259.1">
    <property type="nucleotide sequence ID" value="NZ_CP041336.1"/>
</dbReference>
<dbReference type="Gene3D" id="3.40.50.300">
    <property type="entry name" value="P-loop containing nucleotide triphosphate hydrolases"/>
    <property type="match status" value="1"/>
</dbReference>
<evidence type="ECO:0000259" key="1">
    <source>
        <dbReference type="Pfam" id="PF00485"/>
    </source>
</evidence>
<reference evidence="2" key="1">
    <citation type="submission" date="2023-07" db="EMBL/GenBank/DDBJ databases">
        <title>Genome content predicts the carbon catabolic preferences of heterotrophic bacteria.</title>
        <authorList>
            <person name="Gralka M."/>
        </authorList>
    </citation>
    <scope>NUCLEOTIDE SEQUENCE</scope>
    <source>
        <strain evidence="2">I2M16</strain>
    </source>
</reference>
<dbReference type="GeneID" id="89457287"/>